<organism evidence="2 3">
    <name type="scientific">Herbaspirillum lusitanum</name>
    <dbReference type="NCBI Taxonomy" id="213312"/>
    <lineage>
        <taxon>Bacteria</taxon>
        <taxon>Pseudomonadati</taxon>
        <taxon>Pseudomonadota</taxon>
        <taxon>Betaproteobacteria</taxon>
        <taxon>Burkholderiales</taxon>
        <taxon>Oxalobacteraceae</taxon>
        <taxon>Herbaspirillum</taxon>
    </lineage>
</organism>
<feature type="compositionally biased region" description="Polar residues" evidence="1">
    <location>
        <begin position="1"/>
        <end position="10"/>
    </location>
</feature>
<dbReference type="Proteomes" id="UP001629246">
    <property type="component" value="Unassembled WGS sequence"/>
</dbReference>
<gene>
    <name evidence="2" type="ORF">PQR62_12945</name>
</gene>
<reference evidence="2 3" key="1">
    <citation type="journal article" date="2024" name="Chem. Sci.">
        <title>Discovery of megapolipeptins by genome mining of a Burkholderiales bacteria collection.</title>
        <authorList>
            <person name="Paulo B.S."/>
            <person name="Recchia M.J.J."/>
            <person name="Lee S."/>
            <person name="Fergusson C.H."/>
            <person name="Romanowski S.B."/>
            <person name="Hernandez A."/>
            <person name="Krull N."/>
            <person name="Liu D.Y."/>
            <person name="Cavanagh H."/>
            <person name="Bos A."/>
            <person name="Gray C.A."/>
            <person name="Murphy B.T."/>
            <person name="Linington R.G."/>
            <person name="Eustaquio A.S."/>
        </authorList>
    </citation>
    <scope>NUCLEOTIDE SEQUENCE [LARGE SCALE GENOMIC DNA]</scope>
    <source>
        <strain evidence="2 3">RL21-008-BIB-A</strain>
    </source>
</reference>
<sequence>MSDVKPNNKSAVPKAADAKQPKEDSKGAQAVPGRNGAHEQKGPVGRPVIKGPAQKYLSGKPSTSGRRSGSRNS</sequence>
<dbReference type="RefSeq" id="WP_408158359.1">
    <property type="nucleotide sequence ID" value="NZ_JAQQFM010000005.1"/>
</dbReference>
<accession>A0ABW9AA16</accession>
<feature type="region of interest" description="Disordered" evidence="1">
    <location>
        <begin position="1"/>
        <end position="73"/>
    </location>
</feature>
<protein>
    <submittedName>
        <fullName evidence="2">Uncharacterized protein</fullName>
    </submittedName>
</protein>
<evidence type="ECO:0000313" key="2">
    <source>
        <dbReference type="EMBL" id="MFL9925177.1"/>
    </source>
</evidence>
<evidence type="ECO:0000256" key="1">
    <source>
        <dbReference type="SAM" id="MobiDB-lite"/>
    </source>
</evidence>
<name>A0ABW9AA16_9BURK</name>
<evidence type="ECO:0000313" key="3">
    <source>
        <dbReference type="Proteomes" id="UP001629246"/>
    </source>
</evidence>
<dbReference type="EMBL" id="JAQQFM010000005">
    <property type="protein sequence ID" value="MFL9925177.1"/>
    <property type="molecule type" value="Genomic_DNA"/>
</dbReference>
<proteinExistence type="predicted"/>
<comment type="caution">
    <text evidence="2">The sequence shown here is derived from an EMBL/GenBank/DDBJ whole genome shotgun (WGS) entry which is preliminary data.</text>
</comment>
<feature type="compositionally biased region" description="Basic and acidic residues" evidence="1">
    <location>
        <begin position="16"/>
        <end position="26"/>
    </location>
</feature>
<keyword evidence="3" id="KW-1185">Reference proteome</keyword>
<feature type="compositionally biased region" description="Low complexity" evidence="1">
    <location>
        <begin position="58"/>
        <end position="73"/>
    </location>
</feature>